<sequence length="347" mass="38145">MRTKNDIIVKDFVITFDLQMFADPNPNTNVTTAATTGNDLSPTMKTFYKTSLLQNARNEHYFAQFGQKQSLPKNGGNKVEWRKFKTYAKAMTPLTEGVTPDGNKVDMIKIEGEINQYGDYTTISDRLELEAVDPVITAVTEEHGAQAGDTMDTVIRNEVITGTNVIYAGGKTSRSTLGVADTLTSELVNQAATFLKKQHAPKINGDYVAIIHPSQAYDLRQSSDWLDVHKYAQPGEIYNGEIGKLHGVRFIENTETKVWKGTTDGCAADTCVYGAVFLGKEAYGIIDPSAENLEVIVKQRGSAGTADPLDQRSTVGWKGSEGAKILYQERMVRVETGSFFSKTDDAN</sequence>
<dbReference type="Pfam" id="PF13252">
    <property type="entry name" value="Phage_capsid_3"/>
    <property type="match status" value="1"/>
</dbReference>
<evidence type="ECO:0000313" key="1">
    <source>
        <dbReference type="EMBL" id="DAD90485.1"/>
    </source>
</evidence>
<proteinExistence type="predicted"/>
<accession>A0A8S5N6S9</accession>
<protein>
    <submittedName>
        <fullName evidence="1">Major capsid protein</fullName>
    </submittedName>
</protein>
<organism evidence="1">
    <name type="scientific">Myoviridae sp. ctiBE32</name>
    <dbReference type="NCBI Taxonomy" id="2826685"/>
    <lineage>
        <taxon>Viruses</taxon>
        <taxon>Duplodnaviria</taxon>
        <taxon>Heunggongvirae</taxon>
        <taxon>Uroviricota</taxon>
        <taxon>Caudoviricetes</taxon>
    </lineage>
</organism>
<reference evidence="1" key="1">
    <citation type="journal article" date="2021" name="Proc. Natl. Acad. Sci. U.S.A.">
        <title>A Catalog of Tens of Thousands of Viruses from Human Metagenomes Reveals Hidden Associations with Chronic Diseases.</title>
        <authorList>
            <person name="Tisza M.J."/>
            <person name="Buck C.B."/>
        </authorList>
    </citation>
    <scope>NUCLEOTIDE SEQUENCE</scope>
    <source>
        <strain evidence="1">CtiBE32</strain>
    </source>
</reference>
<name>A0A8S5N6S9_9CAUD</name>
<dbReference type="EMBL" id="BK015088">
    <property type="protein sequence ID" value="DAD90485.1"/>
    <property type="molecule type" value="Genomic_DNA"/>
</dbReference>
<dbReference type="NCBIfam" id="TIGR04387">
    <property type="entry name" value="capsid_maj_N4"/>
    <property type="match status" value="1"/>
</dbReference>
<dbReference type="InterPro" id="IPR025267">
    <property type="entry name" value="ORF017-like"/>
</dbReference>